<keyword evidence="3 5" id="KW-1133">Transmembrane helix</keyword>
<protein>
    <recommendedName>
        <fullName evidence="8">Major facilitator superfamily (MFS) profile domain-containing protein</fullName>
    </recommendedName>
</protein>
<dbReference type="GO" id="GO:0016020">
    <property type="term" value="C:membrane"/>
    <property type="evidence" value="ECO:0007669"/>
    <property type="project" value="UniProtKB-SubCell"/>
</dbReference>
<dbReference type="RefSeq" id="XP_014146849.1">
    <property type="nucleotide sequence ID" value="XM_014291374.1"/>
</dbReference>
<organism evidence="6 7">
    <name type="scientific">Sphaeroforma arctica JP610</name>
    <dbReference type="NCBI Taxonomy" id="667725"/>
    <lineage>
        <taxon>Eukaryota</taxon>
        <taxon>Ichthyosporea</taxon>
        <taxon>Ichthyophonida</taxon>
        <taxon>Sphaeroforma</taxon>
    </lineage>
</organism>
<feature type="transmembrane region" description="Helical" evidence="5">
    <location>
        <begin position="84"/>
        <end position="104"/>
    </location>
</feature>
<accession>A0A0L0F8A2</accession>
<evidence type="ECO:0000256" key="3">
    <source>
        <dbReference type="ARBA" id="ARBA00022989"/>
    </source>
</evidence>
<feature type="transmembrane region" description="Helical" evidence="5">
    <location>
        <begin position="44"/>
        <end position="64"/>
    </location>
</feature>
<comment type="subcellular location">
    <subcellularLocation>
        <location evidence="1">Membrane</location>
        <topology evidence="1">Multi-pass membrane protein</topology>
    </subcellularLocation>
</comment>
<evidence type="ECO:0000256" key="2">
    <source>
        <dbReference type="ARBA" id="ARBA00022692"/>
    </source>
</evidence>
<evidence type="ECO:0000313" key="7">
    <source>
        <dbReference type="Proteomes" id="UP000054560"/>
    </source>
</evidence>
<reference evidence="6 7" key="1">
    <citation type="submission" date="2011-02" db="EMBL/GenBank/DDBJ databases">
        <title>The Genome Sequence of Sphaeroforma arctica JP610.</title>
        <authorList>
            <consortium name="The Broad Institute Genome Sequencing Platform"/>
            <person name="Russ C."/>
            <person name="Cuomo C."/>
            <person name="Young S.K."/>
            <person name="Zeng Q."/>
            <person name="Gargeya S."/>
            <person name="Alvarado L."/>
            <person name="Berlin A."/>
            <person name="Chapman S.B."/>
            <person name="Chen Z."/>
            <person name="Freedman E."/>
            <person name="Gellesch M."/>
            <person name="Goldberg J."/>
            <person name="Griggs A."/>
            <person name="Gujja S."/>
            <person name="Heilman E."/>
            <person name="Heiman D."/>
            <person name="Howarth C."/>
            <person name="Mehta T."/>
            <person name="Neiman D."/>
            <person name="Pearson M."/>
            <person name="Roberts A."/>
            <person name="Saif S."/>
            <person name="Shea T."/>
            <person name="Shenoy N."/>
            <person name="Sisk P."/>
            <person name="Stolte C."/>
            <person name="Sykes S."/>
            <person name="White J."/>
            <person name="Yandava C."/>
            <person name="Burger G."/>
            <person name="Gray M.W."/>
            <person name="Holland P.W.H."/>
            <person name="King N."/>
            <person name="Lang F.B.F."/>
            <person name="Roger A.J."/>
            <person name="Ruiz-Trillo I."/>
            <person name="Haas B."/>
            <person name="Nusbaum C."/>
            <person name="Birren B."/>
        </authorList>
    </citation>
    <scope>NUCLEOTIDE SEQUENCE [LARGE SCALE GENOMIC DNA]</scope>
    <source>
        <strain evidence="6 7">JP610</strain>
    </source>
</reference>
<dbReference type="PANTHER" id="PTHR10924:SF6">
    <property type="entry name" value="SOLUTE CARRIER FAMILY 49 MEMBER A3"/>
    <property type="match status" value="1"/>
</dbReference>
<sequence>MSDKVAEVNGVTFSEEIVPDRDSVQSAGVNVGDDIVYVMYKRRWWMLAVLCFLNLTNALVWFSFAPIATVTEEYYGVSRQAVNWLSQIFMLIYIPTTFAATWALDAHSLYFACCIGAALNVIGVLV</sequence>
<dbReference type="PANTHER" id="PTHR10924">
    <property type="entry name" value="MAJOR FACILITATOR SUPERFAMILY PROTEIN-RELATED"/>
    <property type="match status" value="1"/>
</dbReference>
<keyword evidence="2 5" id="KW-0812">Transmembrane</keyword>
<feature type="transmembrane region" description="Helical" evidence="5">
    <location>
        <begin position="109"/>
        <end position="125"/>
    </location>
</feature>
<dbReference type="InterPro" id="IPR036259">
    <property type="entry name" value="MFS_trans_sf"/>
</dbReference>
<dbReference type="AlphaFoldDB" id="A0A0L0F8A2"/>
<feature type="non-terminal residue" evidence="6">
    <location>
        <position position="126"/>
    </location>
</feature>
<dbReference type="GeneID" id="25914996"/>
<gene>
    <name evidence="6" type="ORF">SARC_14492</name>
</gene>
<evidence type="ECO:0008006" key="8">
    <source>
        <dbReference type="Google" id="ProtNLM"/>
    </source>
</evidence>
<dbReference type="STRING" id="667725.A0A0L0F8A2"/>
<dbReference type="EMBL" id="KQ246292">
    <property type="protein sequence ID" value="KNC72947.1"/>
    <property type="molecule type" value="Genomic_DNA"/>
</dbReference>
<dbReference type="InterPro" id="IPR049680">
    <property type="entry name" value="FLVCR1-2_SLC49-like"/>
</dbReference>
<dbReference type="Gene3D" id="1.20.1250.20">
    <property type="entry name" value="MFS general substrate transporter like domains"/>
    <property type="match status" value="1"/>
</dbReference>
<keyword evidence="4 5" id="KW-0472">Membrane</keyword>
<evidence type="ECO:0000256" key="1">
    <source>
        <dbReference type="ARBA" id="ARBA00004141"/>
    </source>
</evidence>
<dbReference type="Proteomes" id="UP000054560">
    <property type="component" value="Unassembled WGS sequence"/>
</dbReference>
<evidence type="ECO:0000313" key="6">
    <source>
        <dbReference type="EMBL" id="KNC72947.1"/>
    </source>
</evidence>
<evidence type="ECO:0000256" key="4">
    <source>
        <dbReference type="ARBA" id="ARBA00023136"/>
    </source>
</evidence>
<dbReference type="SUPFAM" id="SSF103473">
    <property type="entry name" value="MFS general substrate transporter"/>
    <property type="match status" value="1"/>
</dbReference>
<dbReference type="eggNOG" id="KOG2563">
    <property type="taxonomic scope" value="Eukaryota"/>
</dbReference>
<dbReference type="OrthoDB" id="422206at2759"/>
<keyword evidence="7" id="KW-1185">Reference proteome</keyword>
<evidence type="ECO:0000256" key="5">
    <source>
        <dbReference type="SAM" id="Phobius"/>
    </source>
</evidence>
<proteinExistence type="predicted"/>
<name>A0A0L0F8A2_9EUKA</name>